<dbReference type="Proteomes" id="UP000598360">
    <property type="component" value="Unassembled WGS sequence"/>
</dbReference>
<dbReference type="NCBIfam" id="TIGR03618">
    <property type="entry name" value="Rv1155_F420"/>
    <property type="match status" value="1"/>
</dbReference>
<dbReference type="GO" id="GO:0070967">
    <property type="term" value="F:coenzyme F420 binding"/>
    <property type="evidence" value="ECO:0007669"/>
    <property type="project" value="TreeGrafter"/>
</dbReference>
<dbReference type="AlphaFoldDB" id="A0A929B551"/>
<evidence type="ECO:0000259" key="2">
    <source>
        <dbReference type="Pfam" id="PF01243"/>
    </source>
</evidence>
<proteinExistence type="predicted"/>
<dbReference type="InterPro" id="IPR052019">
    <property type="entry name" value="F420H2_bilvrd_red/Heme_oxyg"/>
</dbReference>
<dbReference type="EMBL" id="JADEYC010000005">
    <property type="protein sequence ID" value="MBE9373339.1"/>
    <property type="molecule type" value="Genomic_DNA"/>
</dbReference>
<dbReference type="GO" id="GO:0016627">
    <property type="term" value="F:oxidoreductase activity, acting on the CH-CH group of donors"/>
    <property type="evidence" value="ECO:0007669"/>
    <property type="project" value="TreeGrafter"/>
</dbReference>
<keyword evidence="4" id="KW-1185">Reference proteome</keyword>
<dbReference type="InterPro" id="IPR012349">
    <property type="entry name" value="Split_barrel_FMN-bd"/>
</dbReference>
<sequence>MVDVASRGEAFAEFWSERRVCTLSTVRPNGSPHVTPVGATLDAESGTVRVMCSRTSRKARNVLAADQGEAPVSVCQVDGRRWSALEGRATVRTDAESIAEAERRYAQRYRTPRPNAQRVVLEIRITRVLGTV</sequence>
<dbReference type="PANTHER" id="PTHR35176">
    <property type="entry name" value="HEME OXYGENASE HI_0854-RELATED"/>
    <property type="match status" value="1"/>
</dbReference>
<evidence type="ECO:0000313" key="4">
    <source>
        <dbReference type="Proteomes" id="UP000598360"/>
    </source>
</evidence>
<keyword evidence="1" id="KW-0560">Oxidoreductase</keyword>
<name>A0A929B551_9PSEU</name>
<organism evidence="3 4">
    <name type="scientific">Saccharopolyspora montiporae</name>
    <dbReference type="NCBI Taxonomy" id="2781240"/>
    <lineage>
        <taxon>Bacteria</taxon>
        <taxon>Bacillati</taxon>
        <taxon>Actinomycetota</taxon>
        <taxon>Actinomycetes</taxon>
        <taxon>Pseudonocardiales</taxon>
        <taxon>Pseudonocardiaceae</taxon>
        <taxon>Saccharopolyspora</taxon>
    </lineage>
</organism>
<evidence type="ECO:0000313" key="3">
    <source>
        <dbReference type="EMBL" id="MBE9373339.1"/>
    </source>
</evidence>
<evidence type="ECO:0000256" key="1">
    <source>
        <dbReference type="ARBA" id="ARBA00023002"/>
    </source>
</evidence>
<dbReference type="RefSeq" id="WP_193926795.1">
    <property type="nucleotide sequence ID" value="NZ_JADEYC010000005.1"/>
</dbReference>
<protein>
    <submittedName>
        <fullName evidence="3">TIGR03618 family F420-dependent PPOX class oxidoreductase</fullName>
    </submittedName>
</protein>
<comment type="caution">
    <text evidence="3">The sequence shown here is derived from an EMBL/GenBank/DDBJ whole genome shotgun (WGS) entry which is preliminary data.</text>
</comment>
<dbReference type="GO" id="GO:0005829">
    <property type="term" value="C:cytosol"/>
    <property type="evidence" value="ECO:0007669"/>
    <property type="project" value="TreeGrafter"/>
</dbReference>
<dbReference type="Gene3D" id="2.30.110.10">
    <property type="entry name" value="Electron Transport, Fmn-binding Protein, Chain A"/>
    <property type="match status" value="1"/>
</dbReference>
<feature type="domain" description="Pyridoxamine 5'-phosphate oxidase N-terminal" evidence="2">
    <location>
        <begin position="9"/>
        <end position="129"/>
    </location>
</feature>
<dbReference type="PANTHER" id="PTHR35176:SF1">
    <property type="entry name" value="F420H(2)-DEPENDENT BILIVERDIN REDUCTASE"/>
    <property type="match status" value="1"/>
</dbReference>
<accession>A0A929B551</accession>
<dbReference type="InterPro" id="IPR011576">
    <property type="entry name" value="Pyridox_Oxase_N"/>
</dbReference>
<dbReference type="InterPro" id="IPR019920">
    <property type="entry name" value="F420-binding_dom_put"/>
</dbReference>
<reference evidence="3" key="1">
    <citation type="submission" date="2020-10" db="EMBL/GenBank/DDBJ databases">
        <title>Diversity and distribution of actinomycetes associated with coral in the coast of Hainan.</title>
        <authorList>
            <person name="Li F."/>
        </authorList>
    </citation>
    <scope>NUCLEOTIDE SEQUENCE</scope>
    <source>
        <strain evidence="3">HNM0983</strain>
    </source>
</reference>
<dbReference type="Pfam" id="PF01243">
    <property type="entry name" value="PNPOx_N"/>
    <property type="match status" value="1"/>
</dbReference>
<dbReference type="SUPFAM" id="SSF50475">
    <property type="entry name" value="FMN-binding split barrel"/>
    <property type="match status" value="1"/>
</dbReference>
<gene>
    <name evidence="3" type="ORF">IQ251_02655</name>
</gene>